<evidence type="ECO:0000313" key="2">
    <source>
        <dbReference type="Proteomes" id="UP001596161"/>
    </source>
</evidence>
<sequence length="172" mass="19617">MNQEFFSFGFKSNNIDLFVEVSGVYDYELLKTGNLSSDKIVVKKSQGKKAYDVVRLQDSWNFLISEKLKNALENANLTGWKTYQVESEDLPTKYYGFQCIGKCGPAFKPKQTGFITGYSFDISTWDGSDFFITGSTMHILCTEKAMNVLNSMKIKNIELENIKTLKWYNAGE</sequence>
<proteinExistence type="predicted"/>
<name>A0ABW0EA79_9BACT</name>
<protein>
    <submittedName>
        <fullName evidence="1">Uncharacterized protein</fullName>
    </submittedName>
</protein>
<comment type="caution">
    <text evidence="1">The sequence shown here is derived from an EMBL/GenBank/DDBJ whole genome shotgun (WGS) entry which is preliminary data.</text>
</comment>
<accession>A0ABW0EA79</accession>
<dbReference type="EMBL" id="JBHSKT010000002">
    <property type="protein sequence ID" value="MFC5269645.1"/>
    <property type="molecule type" value="Genomic_DNA"/>
</dbReference>
<reference evidence="2" key="1">
    <citation type="journal article" date="2019" name="Int. J. Syst. Evol. Microbiol.">
        <title>The Global Catalogue of Microorganisms (GCM) 10K type strain sequencing project: providing services to taxonomists for standard genome sequencing and annotation.</title>
        <authorList>
            <consortium name="The Broad Institute Genomics Platform"/>
            <consortium name="The Broad Institute Genome Sequencing Center for Infectious Disease"/>
            <person name="Wu L."/>
            <person name="Ma J."/>
        </authorList>
    </citation>
    <scope>NUCLEOTIDE SEQUENCE [LARGE SCALE GENOMIC DNA]</scope>
    <source>
        <strain evidence="2">KACC 12602</strain>
    </source>
</reference>
<organism evidence="1 2">
    <name type="scientific">Adhaeribacter terreus</name>
    <dbReference type="NCBI Taxonomy" id="529703"/>
    <lineage>
        <taxon>Bacteria</taxon>
        <taxon>Pseudomonadati</taxon>
        <taxon>Bacteroidota</taxon>
        <taxon>Cytophagia</taxon>
        <taxon>Cytophagales</taxon>
        <taxon>Hymenobacteraceae</taxon>
        <taxon>Adhaeribacter</taxon>
    </lineage>
</organism>
<keyword evidence="2" id="KW-1185">Reference proteome</keyword>
<evidence type="ECO:0000313" key="1">
    <source>
        <dbReference type="EMBL" id="MFC5269645.1"/>
    </source>
</evidence>
<dbReference type="Proteomes" id="UP001596161">
    <property type="component" value="Unassembled WGS sequence"/>
</dbReference>
<gene>
    <name evidence="1" type="ORF">ACFPIB_03420</name>
</gene>
<dbReference type="RefSeq" id="WP_378016026.1">
    <property type="nucleotide sequence ID" value="NZ_JBHSKT010000002.1"/>
</dbReference>